<reference evidence="3" key="2">
    <citation type="journal article" date="2015" name="Data Brief">
        <title>Shoot transcriptome of the giant reed, Arundo donax.</title>
        <authorList>
            <person name="Barrero R.A."/>
            <person name="Guerrero F.D."/>
            <person name="Moolhuijzen P."/>
            <person name="Goolsby J.A."/>
            <person name="Tidwell J."/>
            <person name="Bellgard S.E."/>
            <person name="Bellgard M.I."/>
        </authorList>
    </citation>
    <scope>NUCLEOTIDE SEQUENCE</scope>
    <source>
        <tissue evidence="3">Shoot tissue taken approximately 20 cm above the soil surface</tissue>
    </source>
</reference>
<protein>
    <submittedName>
        <fullName evidence="3">Uncharacterized protein</fullName>
    </submittedName>
</protein>
<feature type="region of interest" description="Disordered" evidence="1">
    <location>
        <begin position="88"/>
        <end position="108"/>
    </location>
</feature>
<dbReference type="AlphaFoldDB" id="A0A0A9CQR2"/>
<keyword evidence="2" id="KW-0812">Transmembrane</keyword>
<name>A0A0A9CQR2_ARUDO</name>
<keyword evidence="2" id="KW-1133">Transmembrane helix</keyword>
<keyword evidence="2" id="KW-0472">Membrane</keyword>
<evidence type="ECO:0000256" key="1">
    <source>
        <dbReference type="SAM" id="MobiDB-lite"/>
    </source>
</evidence>
<evidence type="ECO:0000313" key="3">
    <source>
        <dbReference type="EMBL" id="JAD77931.1"/>
    </source>
</evidence>
<feature type="transmembrane region" description="Helical" evidence="2">
    <location>
        <begin position="33"/>
        <end position="53"/>
    </location>
</feature>
<evidence type="ECO:0000256" key="2">
    <source>
        <dbReference type="SAM" id="Phobius"/>
    </source>
</evidence>
<organism evidence="3">
    <name type="scientific">Arundo donax</name>
    <name type="common">Giant reed</name>
    <name type="synonym">Donax arundinaceus</name>
    <dbReference type="NCBI Taxonomy" id="35708"/>
    <lineage>
        <taxon>Eukaryota</taxon>
        <taxon>Viridiplantae</taxon>
        <taxon>Streptophyta</taxon>
        <taxon>Embryophyta</taxon>
        <taxon>Tracheophyta</taxon>
        <taxon>Spermatophyta</taxon>
        <taxon>Magnoliopsida</taxon>
        <taxon>Liliopsida</taxon>
        <taxon>Poales</taxon>
        <taxon>Poaceae</taxon>
        <taxon>PACMAD clade</taxon>
        <taxon>Arundinoideae</taxon>
        <taxon>Arundineae</taxon>
        <taxon>Arundo</taxon>
    </lineage>
</organism>
<reference evidence="3" key="1">
    <citation type="submission" date="2014-09" db="EMBL/GenBank/DDBJ databases">
        <authorList>
            <person name="Magalhaes I.L.F."/>
            <person name="Oliveira U."/>
            <person name="Santos F.R."/>
            <person name="Vidigal T.H.D.A."/>
            <person name="Brescovit A.D."/>
            <person name="Santos A.J."/>
        </authorList>
    </citation>
    <scope>NUCLEOTIDE SEQUENCE</scope>
    <source>
        <tissue evidence="3">Shoot tissue taken approximately 20 cm above the soil surface</tissue>
    </source>
</reference>
<feature type="compositionally biased region" description="Basic and acidic residues" evidence="1">
    <location>
        <begin position="96"/>
        <end position="108"/>
    </location>
</feature>
<accession>A0A0A9CQR2</accession>
<proteinExistence type="predicted"/>
<sequence>MHPLPFLLLLAVVNLVFFFEVLGVVVVEVGPGLLFLLELAEAVGFLDVGLAAVEELGVRRRRRVEVLPVPRRGGGRRPHRRLLAERRLRGARHAGVRKDVRNPEPSHA</sequence>
<dbReference type="EMBL" id="GBRH01219964">
    <property type="protein sequence ID" value="JAD77931.1"/>
    <property type="molecule type" value="Transcribed_RNA"/>
</dbReference>